<dbReference type="InterPro" id="IPR036875">
    <property type="entry name" value="Znf_CCHC_sf"/>
</dbReference>
<evidence type="ECO:0000313" key="5">
    <source>
        <dbReference type="EMBL" id="GEU72596.1"/>
    </source>
</evidence>
<dbReference type="Gene3D" id="3.30.420.10">
    <property type="entry name" value="Ribonuclease H-like superfamily/Ribonuclease H"/>
    <property type="match status" value="1"/>
</dbReference>
<feature type="coiled-coil region" evidence="2">
    <location>
        <begin position="105"/>
        <end position="139"/>
    </location>
</feature>
<feature type="region of interest" description="Disordered" evidence="3">
    <location>
        <begin position="227"/>
        <end position="251"/>
    </location>
</feature>
<dbReference type="InterPro" id="IPR054722">
    <property type="entry name" value="PolX-like_BBD"/>
</dbReference>
<dbReference type="Pfam" id="PF25597">
    <property type="entry name" value="SH3_retrovirus"/>
    <property type="match status" value="1"/>
</dbReference>
<dbReference type="InterPro" id="IPR036397">
    <property type="entry name" value="RNaseH_sf"/>
</dbReference>
<keyword evidence="2" id="KW-0175">Coiled coil</keyword>
<dbReference type="Pfam" id="PF22936">
    <property type="entry name" value="Pol_BBD"/>
    <property type="match status" value="2"/>
</dbReference>
<dbReference type="GO" id="GO:0003676">
    <property type="term" value="F:nucleic acid binding"/>
    <property type="evidence" value="ECO:0007669"/>
    <property type="project" value="InterPro"/>
</dbReference>
<dbReference type="EMBL" id="BKCJ010006523">
    <property type="protein sequence ID" value="GEU72596.1"/>
    <property type="molecule type" value="Genomic_DNA"/>
</dbReference>
<feature type="coiled-coil region" evidence="2">
    <location>
        <begin position="1178"/>
        <end position="1212"/>
    </location>
</feature>
<dbReference type="SMART" id="SM00343">
    <property type="entry name" value="ZnF_C2HC"/>
    <property type="match status" value="2"/>
</dbReference>
<keyword evidence="1" id="KW-0863">Zinc-finger</keyword>
<dbReference type="SUPFAM" id="SSF57756">
    <property type="entry name" value="Retrovirus zinc finger-like domains"/>
    <property type="match status" value="1"/>
</dbReference>
<feature type="compositionally biased region" description="Basic and acidic residues" evidence="3">
    <location>
        <begin position="1694"/>
        <end position="1708"/>
    </location>
</feature>
<evidence type="ECO:0000256" key="2">
    <source>
        <dbReference type="SAM" id="Coils"/>
    </source>
</evidence>
<dbReference type="PROSITE" id="PS50158">
    <property type="entry name" value="ZF_CCHC"/>
    <property type="match status" value="1"/>
</dbReference>
<feature type="region of interest" description="Disordered" evidence="3">
    <location>
        <begin position="1730"/>
        <end position="1753"/>
    </location>
</feature>
<reference evidence="5" key="1">
    <citation type="journal article" date="2019" name="Sci. Rep.">
        <title>Draft genome of Tanacetum cinerariifolium, the natural source of mosquito coil.</title>
        <authorList>
            <person name="Yamashiro T."/>
            <person name="Shiraishi A."/>
            <person name="Satake H."/>
            <person name="Nakayama K."/>
        </authorList>
    </citation>
    <scope>NUCLEOTIDE SEQUENCE</scope>
</reference>
<dbReference type="Pfam" id="PF13976">
    <property type="entry name" value="gag_pre-integrs"/>
    <property type="match status" value="1"/>
</dbReference>
<sequence>MHADLKYVKSLEKEIDELKSDKAKFSDMYDVILQECVSNDVKCSYLQSLSDLDALDELQCLYLHKVKECDCLAQKLLKQTESVSKEVYSELLKRFANVEKHSISLEIALQKRKEQYLEIQDLKAKLQDKNIAISELEKLIEKDKGKSVDTKFDKPSIVRQPNAQRIPKPSVLGLSKPVHAQTLPQIAKKAISNTNVLKPRMYRIDNKTTYTREPQLPQTVRNTNLHVSTSTRVNHKPNVSRPQLKSNQSRDKVLPNNSQVKVKKTQVEVYPRIPSVSNKRKSVTACKDSLNSRTLNANVVCATCNKCLVDSNHFACVTKMLNDVHARTKKTNVVPIVQLILFIVDSGYTKHMTGNLKLLCNFVERFLGTVRFGNDQFATILGYGDLVQGNVTINKVYYVERLNHNLFSVGQFCDVDLEVAFRKSTCFVRDLQGNDLLTGNRGSDLYTISLQESTSSTPLCLMAKATQAWLWHQRLSHLNFDYINLLSKKDIVIGLPKLKYNASDYDNPGPVPQRQDVYSSADTNVPSQQELDLLFGPLYDELLNACSNSQDKQPTMNIPSTSAPSTPTNVQAEENTNHQAEEGEQVPDDEFTNFFCAPTQEVSESSSHNIVQTRRQLATDPEMCMYALTVSTTEPKIIKEAMVDSAWIEAMQEELHHCSLGAVQIFIAYAAHKSFPIYQLDMKTSFLNGPLKEEVYVAQPDGFVDPVHPEKAKYTLEILHKHGLDKGQSIGTPIATKPKLDADLSGNPVDQTDYRSKIGSPHGSSFELTTFSDADHARCIDSRKSTSGGIQFLCDKLVSWMSKKQICTENMWLYLRVVLKTEYQLADMFTKALPEDRFKYLVRRIVKMEILLEPTANKLLVVSALKLLMLKTRDYDLWSMRMEQYLTNIDYAIWEVIMNGDAPAAIASVSGGADAAITPKMTEQKIARRNELKEKKSKKMQKTILKQQYKNFAASRSEGLDKTYDSPQLDNEDLEQIDIDDHEEMDLKWQLAMLTMRVKRFIKKTGRNLNFSGKETIGFDKTKVECYNCHMRGHFARECKAPRIQRNINKDNTRRFVPLETPANALVVTDEIGYDWSYQIEEGSTDFALMAFSSSGSSYSHSEVNTYFKECLQSYQTLQKQYDQQCEILNKANLEIIAYQLGLESLQSRIVVHQKNEAIFEEDIAFLKYDVKVRDNFITELKKQLEEFLKEKDDLKLKLEKFETSSRNLTNLINSQLCSKDKTDLGYDSQLNERDLNNKSDVFESASDSSVNESEEDNNQANDRYKAGEGYHAAPPPYTGNFMPPRPDLSFTGTSKTSKESIEKPKTGRSSAPIIKDRESDSDDDCEIRLLIKQNKPSHAKINFVKSYKNTRKSVIEQHTYKQAENLRKSQNSRVDKRDWNGMMTQKLGNGFEFKKKTCFVCGSLYHLIKDCNPQYTLKDQGIFKSRCSRNMTGKKSFLTDYQGIDGEFVAFGGNPKGGKISGKGKIRTGKLDYEDVYFVKELKFNIFSVSQMTPQQNGVAKRKNRTLIETAKTMLADSLLPTTFWAEAVNTACYVQNRVLVTKPHNKTPCELLIGRSPNLDFMKPFGCPVTILNTLDHLGKFKGKADEGFLVGYSVNSKTFRVFNSRTRRVEENLHIKFLENKRNVAGRGPKWLFDIDSLTISMNYKSVTVGNQTNHDAGKEIHDNAGQARHMKASDHEYILLSFIPSSTQSSDDKDVDEVPGRGEEGSGIDDQQGLIAVLKMLIPLGQREKERGRKREGERDTEADTNNLDPSVVVSHIPTIRVHKDHPKEQIIGELNLATQTRRMLNYSEENAMVKNEREKDKIETKPEQIKKKREARRSREKSRAVSEDPPEASMANNRTMAQFLQAPTVGYEDAIIIPEIAATNFELKHASTLIEPNKALIKDAESEDVDVHLYRLMIRSLMYLTASRPDIMFVVCACARFHVTPKTSHLHAVKRIFRYLKAVLQNKVYKAV</sequence>
<organism evidence="5">
    <name type="scientific">Tanacetum cinerariifolium</name>
    <name type="common">Dalmatian daisy</name>
    <name type="synonym">Chrysanthemum cinerariifolium</name>
    <dbReference type="NCBI Taxonomy" id="118510"/>
    <lineage>
        <taxon>Eukaryota</taxon>
        <taxon>Viridiplantae</taxon>
        <taxon>Streptophyta</taxon>
        <taxon>Embryophyta</taxon>
        <taxon>Tracheophyta</taxon>
        <taxon>Spermatophyta</taxon>
        <taxon>Magnoliopsida</taxon>
        <taxon>eudicotyledons</taxon>
        <taxon>Gunneridae</taxon>
        <taxon>Pentapetalae</taxon>
        <taxon>asterids</taxon>
        <taxon>campanulids</taxon>
        <taxon>Asterales</taxon>
        <taxon>Asteraceae</taxon>
        <taxon>Asteroideae</taxon>
        <taxon>Anthemideae</taxon>
        <taxon>Anthemidinae</taxon>
        <taxon>Tanacetum</taxon>
    </lineage>
</organism>
<dbReference type="InterPro" id="IPR012337">
    <property type="entry name" value="RNaseH-like_sf"/>
</dbReference>
<feature type="compositionally biased region" description="Basic residues" evidence="3">
    <location>
        <begin position="1815"/>
        <end position="1825"/>
    </location>
</feature>
<evidence type="ECO:0000259" key="4">
    <source>
        <dbReference type="PROSITE" id="PS50158"/>
    </source>
</evidence>
<dbReference type="PANTHER" id="PTHR11439">
    <property type="entry name" value="GAG-POL-RELATED RETROTRANSPOSON"/>
    <property type="match status" value="1"/>
</dbReference>
<evidence type="ECO:0000256" key="1">
    <source>
        <dbReference type="PROSITE-ProRule" id="PRU00047"/>
    </source>
</evidence>
<evidence type="ECO:0000256" key="3">
    <source>
        <dbReference type="SAM" id="MobiDB-lite"/>
    </source>
</evidence>
<feature type="compositionally biased region" description="Basic and acidic residues" evidence="3">
    <location>
        <begin position="1799"/>
        <end position="1814"/>
    </location>
</feature>
<protein>
    <submittedName>
        <fullName evidence="5">Ribonuclease H-like domain-containing protein</fullName>
    </submittedName>
</protein>
<name>A0A6L2MF22_TANCI</name>
<dbReference type="InterPro" id="IPR025724">
    <property type="entry name" value="GAG-pre-integrase_dom"/>
</dbReference>
<keyword evidence="1" id="KW-0479">Metal-binding</keyword>
<feature type="compositionally biased region" description="Basic and acidic residues" evidence="3">
    <location>
        <begin position="1297"/>
        <end position="1306"/>
    </location>
</feature>
<accession>A0A6L2MF22</accession>
<feature type="region of interest" description="Disordered" evidence="3">
    <location>
        <begin position="1794"/>
        <end position="1839"/>
    </location>
</feature>
<proteinExistence type="predicted"/>
<feature type="domain" description="CCHC-type" evidence="4">
    <location>
        <begin position="1026"/>
        <end position="1040"/>
    </location>
</feature>
<keyword evidence="1" id="KW-0862">Zinc</keyword>
<dbReference type="PANTHER" id="PTHR11439:SF509">
    <property type="entry name" value="RNA-DIRECTED DNA POLYMERASE"/>
    <property type="match status" value="1"/>
</dbReference>
<dbReference type="SUPFAM" id="SSF53098">
    <property type="entry name" value="Ribonuclease H-like"/>
    <property type="match status" value="1"/>
</dbReference>
<dbReference type="InterPro" id="IPR057670">
    <property type="entry name" value="SH3_retrovirus"/>
</dbReference>
<dbReference type="GO" id="GO:0008270">
    <property type="term" value="F:zinc ion binding"/>
    <property type="evidence" value="ECO:0007669"/>
    <property type="project" value="UniProtKB-KW"/>
</dbReference>
<feature type="compositionally biased region" description="Basic and acidic residues" evidence="3">
    <location>
        <begin position="1730"/>
        <end position="1746"/>
    </location>
</feature>
<gene>
    <name evidence="5" type="ORF">Tci_044574</name>
</gene>
<dbReference type="Gene3D" id="4.10.60.10">
    <property type="entry name" value="Zinc finger, CCHC-type"/>
    <property type="match status" value="1"/>
</dbReference>
<feature type="compositionally biased region" description="Polar residues" evidence="3">
    <location>
        <begin position="549"/>
        <end position="574"/>
    </location>
</feature>
<feature type="region of interest" description="Disordered" evidence="3">
    <location>
        <begin position="1690"/>
        <end position="1714"/>
    </location>
</feature>
<comment type="caution">
    <text evidence="5">The sequence shown here is derived from an EMBL/GenBank/DDBJ whole genome shotgun (WGS) entry which is preliminary data.</text>
</comment>
<dbReference type="InterPro" id="IPR001878">
    <property type="entry name" value="Znf_CCHC"/>
</dbReference>
<feature type="region of interest" description="Disordered" evidence="3">
    <location>
        <begin position="1236"/>
        <end position="1321"/>
    </location>
</feature>
<feature type="region of interest" description="Disordered" evidence="3">
    <location>
        <begin position="549"/>
        <end position="587"/>
    </location>
</feature>